<dbReference type="Proteomes" id="UP000299102">
    <property type="component" value="Unassembled WGS sequence"/>
</dbReference>
<proteinExistence type="predicted"/>
<comment type="caution">
    <text evidence="1">The sequence shown here is derived from an EMBL/GenBank/DDBJ whole genome shotgun (WGS) entry which is preliminary data.</text>
</comment>
<sequence length="91" mass="10836">MAMFKKERCRTSICISNVRKIEIEIKSELNQRRIRYRNRNQNEIRVRDEIGDKIGIVIYGAIGRCKRLRHPQNVHFERINGLIAAREKLTT</sequence>
<name>A0A4C1U063_EUMVA</name>
<accession>A0A4C1U063</accession>
<organism evidence="1 2">
    <name type="scientific">Eumeta variegata</name>
    <name type="common">Bagworm moth</name>
    <name type="synonym">Eumeta japonica</name>
    <dbReference type="NCBI Taxonomy" id="151549"/>
    <lineage>
        <taxon>Eukaryota</taxon>
        <taxon>Metazoa</taxon>
        <taxon>Ecdysozoa</taxon>
        <taxon>Arthropoda</taxon>
        <taxon>Hexapoda</taxon>
        <taxon>Insecta</taxon>
        <taxon>Pterygota</taxon>
        <taxon>Neoptera</taxon>
        <taxon>Endopterygota</taxon>
        <taxon>Lepidoptera</taxon>
        <taxon>Glossata</taxon>
        <taxon>Ditrysia</taxon>
        <taxon>Tineoidea</taxon>
        <taxon>Psychidae</taxon>
        <taxon>Oiketicinae</taxon>
        <taxon>Eumeta</taxon>
    </lineage>
</organism>
<dbReference type="EMBL" id="BGZK01000111">
    <property type="protein sequence ID" value="GBP19723.1"/>
    <property type="molecule type" value="Genomic_DNA"/>
</dbReference>
<evidence type="ECO:0000313" key="2">
    <source>
        <dbReference type="Proteomes" id="UP000299102"/>
    </source>
</evidence>
<protein>
    <submittedName>
        <fullName evidence="1">Uncharacterized protein</fullName>
    </submittedName>
</protein>
<keyword evidence="2" id="KW-1185">Reference proteome</keyword>
<dbReference type="AlphaFoldDB" id="A0A4C1U063"/>
<gene>
    <name evidence="1" type="ORF">EVAR_8883_1</name>
</gene>
<evidence type="ECO:0000313" key="1">
    <source>
        <dbReference type="EMBL" id="GBP19723.1"/>
    </source>
</evidence>
<reference evidence="1 2" key="1">
    <citation type="journal article" date="2019" name="Commun. Biol.">
        <title>The bagworm genome reveals a unique fibroin gene that provides high tensile strength.</title>
        <authorList>
            <person name="Kono N."/>
            <person name="Nakamura H."/>
            <person name="Ohtoshi R."/>
            <person name="Tomita M."/>
            <person name="Numata K."/>
            <person name="Arakawa K."/>
        </authorList>
    </citation>
    <scope>NUCLEOTIDE SEQUENCE [LARGE SCALE GENOMIC DNA]</scope>
</reference>